<dbReference type="Pfam" id="PF11456">
    <property type="entry name" value="DUF3019"/>
    <property type="match status" value="1"/>
</dbReference>
<protein>
    <recommendedName>
        <fullName evidence="4">DUF3019 domain-containing protein</fullName>
    </recommendedName>
</protein>
<feature type="chain" id="PRO_5003899057" description="DUF3019 domain-containing protein" evidence="1">
    <location>
        <begin position="31"/>
        <end position="140"/>
    </location>
</feature>
<dbReference type="OrthoDB" id="5772660at2"/>
<dbReference type="AlphaFoldDB" id="K7ADT4"/>
<accession>K7ADT4</accession>
<dbReference type="STRING" id="1129794.C427_2110"/>
<evidence type="ECO:0000313" key="2">
    <source>
        <dbReference type="EMBL" id="AGH44219.1"/>
    </source>
</evidence>
<evidence type="ECO:0000256" key="1">
    <source>
        <dbReference type="SAM" id="SignalP"/>
    </source>
</evidence>
<keyword evidence="1" id="KW-0732">Signal</keyword>
<dbReference type="Proteomes" id="UP000011864">
    <property type="component" value="Chromosome"/>
</dbReference>
<proteinExistence type="predicted"/>
<dbReference type="PATRIC" id="fig|1129794.4.peg.2087"/>
<dbReference type="HOGENOM" id="CLU_142731_0_0_6"/>
<keyword evidence="3" id="KW-1185">Reference proteome</keyword>
<name>K7ADT4_9ALTE</name>
<dbReference type="InterPro" id="IPR021559">
    <property type="entry name" value="DUF3019"/>
</dbReference>
<reference evidence="2 3" key="1">
    <citation type="journal article" date="2013" name="Genome Announc.">
        <title>Complete Genome Sequence of Glaciecola psychrophila Strain 170T.</title>
        <authorList>
            <person name="Yin J."/>
            <person name="Chen J."/>
            <person name="Liu G."/>
            <person name="Yu Y."/>
            <person name="Song L."/>
            <person name="Wang X."/>
            <person name="Qu X."/>
        </authorList>
    </citation>
    <scope>NUCLEOTIDE SEQUENCE [LARGE SCALE GENOMIC DNA]</scope>
    <source>
        <strain evidence="2 3">170</strain>
    </source>
</reference>
<evidence type="ECO:0008006" key="4">
    <source>
        <dbReference type="Google" id="ProtNLM"/>
    </source>
</evidence>
<organism evidence="2 3">
    <name type="scientific">Paraglaciecola psychrophila 170</name>
    <dbReference type="NCBI Taxonomy" id="1129794"/>
    <lineage>
        <taxon>Bacteria</taxon>
        <taxon>Pseudomonadati</taxon>
        <taxon>Pseudomonadota</taxon>
        <taxon>Gammaproteobacteria</taxon>
        <taxon>Alteromonadales</taxon>
        <taxon>Alteromonadaceae</taxon>
        <taxon>Paraglaciecola</taxon>
    </lineage>
</organism>
<dbReference type="KEGG" id="gps:C427_2110"/>
<dbReference type="EMBL" id="CP003837">
    <property type="protein sequence ID" value="AGH44219.1"/>
    <property type="molecule type" value="Genomic_DNA"/>
</dbReference>
<sequence length="140" mass="15762">MYSKQTSNTSNLNSGTFLLSLLLISISTSADEVTTLPKLAIQPTQCVSMRQGQDCFVNVDVSWQVVKKSDYCLYSTQVSTPLKCWSNSHIGNFQADIFVTQNVTFTLKSQNNNVYIISSVLELAWVHTTQRLSHSSWRVF</sequence>
<gene>
    <name evidence="2" type="ORF">C427_2110</name>
</gene>
<evidence type="ECO:0000313" key="3">
    <source>
        <dbReference type="Proteomes" id="UP000011864"/>
    </source>
</evidence>
<dbReference type="RefSeq" id="WP_007643383.1">
    <property type="nucleotide sequence ID" value="NC_020514.1"/>
</dbReference>
<feature type="signal peptide" evidence="1">
    <location>
        <begin position="1"/>
        <end position="30"/>
    </location>
</feature>